<sequence length="401" mass="44769">MIRITIVLFLLLSVGLHAQEKYAEVTRDAPIRKDSLSSSSVIERVKSGVDLPLLEDRLFGTGYLKVRTPEDKVGYIYKSRVRVKTKPSSEVTSNVDQNGNLELHIINIGQGDAMIIRCPDGNHELLIDAAELNAGFRYSGSQTEFRNYMTDFQSKDNPIEVVVATHPHSDHIAGMSWIINNYTVGKYVDNGMPNTSGTYKSLERELDEHAINRLRLTDSLVPKIDFCPRADVNARILRPEGFDEPNIDPNNYSVIVRVDYGSSSFLFTGDAEVEMENKLIEDQNTVGLLDVDFLKVGHHGSHSSSKKPFLDVVTPAIAAISCGAETVGTNKGHKHPRMITVNALIPYLKNRNGMETTLEAYDKANRKWDRVSTKAALYITNNDGDLIFLSDGNEIWRKGDQ</sequence>
<dbReference type="InterPro" id="IPR001279">
    <property type="entry name" value="Metallo-B-lactamas"/>
</dbReference>
<evidence type="ECO:0000313" key="2">
    <source>
        <dbReference type="EMBL" id="MFD2568434.1"/>
    </source>
</evidence>
<accession>A0ABW5LV12</accession>
<dbReference type="Pfam" id="PF00753">
    <property type="entry name" value="Lactamase_B"/>
    <property type="match status" value="1"/>
</dbReference>
<feature type="domain" description="Metallo-beta-lactamase" evidence="1">
    <location>
        <begin position="110"/>
        <end position="324"/>
    </location>
</feature>
<dbReference type="InterPro" id="IPR052159">
    <property type="entry name" value="Competence_DNA_uptake"/>
</dbReference>
<gene>
    <name evidence="2" type="ORF">ACFSRZ_13740</name>
</gene>
<dbReference type="Gene3D" id="3.60.15.10">
    <property type="entry name" value="Ribonuclease Z/Hydroxyacylglutathione hydrolase-like"/>
    <property type="match status" value="1"/>
</dbReference>
<comment type="caution">
    <text evidence="2">The sequence shown here is derived from an EMBL/GenBank/DDBJ whole genome shotgun (WGS) entry which is preliminary data.</text>
</comment>
<dbReference type="InterPro" id="IPR036866">
    <property type="entry name" value="RibonucZ/Hydroxyglut_hydro"/>
</dbReference>
<dbReference type="Proteomes" id="UP001597508">
    <property type="component" value="Unassembled WGS sequence"/>
</dbReference>
<evidence type="ECO:0000313" key="3">
    <source>
        <dbReference type="Proteomes" id="UP001597508"/>
    </source>
</evidence>
<reference evidence="3" key="1">
    <citation type="journal article" date="2019" name="Int. J. Syst. Evol. Microbiol.">
        <title>The Global Catalogue of Microorganisms (GCM) 10K type strain sequencing project: providing services to taxonomists for standard genome sequencing and annotation.</title>
        <authorList>
            <consortium name="The Broad Institute Genomics Platform"/>
            <consortium name="The Broad Institute Genome Sequencing Center for Infectious Disease"/>
            <person name="Wu L."/>
            <person name="Ma J."/>
        </authorList>
    </citation>
    <scope>NUCLEOTIDE SEQUENCE [LARGE SCALE GENOMIC DNA]</scope>
    <source>
        <strain evidence="3">KCTC 52127</strain>
    </source>
</reference>
<dbReference type="RefSeq" id="WP_379667142.1">
    <property type="nucleotide sequence ID" value="NZ_JBHULH010000011.1"/>
</dbReference>
<dbReference type="EMBL" id="JBHULH010000011">
    <property type="protein sequence ID" value="MFD2568434.1"/>
    <property type="molecule type" value="Genomic_DNA"/>
</dbReference>
<proteinExistence type="predicted"/>
<name>A0ABW5LV12_9FLAO</name>
<dbReference type="CDD" id="cd07731">
    <property type="entry name" value="ComA-like_MBL-fold"/>
    <property type="match status" value="1"/>
</dbReference>
<dbReference type="PANTHER" id="PTHR30619">
    <property type="entry name" value="DNA INTERNALIZATION/COMPETENCE PROTEIN COMEC/REC2"/>
    <property type="match status" value="1"/>
</dbReference>
<keyword evidence="3" id="KW-1185">Reference proteome</keyword>
<dbReference type="PANTHER" id="PTHR30619:SF1">
    <property type="entry name" value="RECOMBINATION PROTEIN 2"/>
    <property type="match status" value="1"/>
</dbReference>
<organism evidence="2 3">
    <name type="scientific">Pseudotenacibaculum haliotis</name>
    <dbReference type="NCBI Taxonomy" id="1862138"/>
    <lineage>
        <taxon>Bacteria</taxon>
        <taxon>Pseudomonadati</taxon>
        <taxon>Bacteroidota</taxon>
        <taxon>Flavobacteriia</taxon>
        <taxon>Flavobacteriales</taxon>
        <taxon>Flavobacteriaceae</taxon>
        <taxon>Pseudotenacibaculum</taxon>
    </lineage>
</organism>
<dbReference type="SMART" id="SM00849">
    <property type="entry name" value="Lactamase_B"/>
    <property type="match status" value="1"/>
</dbReference>
<evidence type="ECO:0000259" key="1">
    <source>
        <dbReference type="SMART" id="SM00849"/>
    </source>
</evidence>
<protein>
    <submittedName>
        <fullName evidence="2">MBL fold metallo-hydrolase</fullName>
    </submittedName>
</protein>
<dbReference type="InterPro" id="IPR035681">
    <property type="entry name" value="ComA-like_MBL"/>
</dbReference>
<dbReference type="SUPFAM" id="SSF56281">
    <property type="entry name" value="Metallo-hydrolase/oxidoreductase"/>
    <property type="match status" value="1"/>
</dbReference>